<organism evidence="1 2">
    <name type="scientific">Allofrancisella inopinata</name>
    <dbReference type="NCBI Taxonomy" id="1085647"/>
    <lineage>
        <taxon>Bacteria</taxon>
        <taxon>Pseudomonadati</taxon>
        <taxon>Pseudomonadota</taxon>
        <taxon>Gammaproteobacteria</taxon>
        <taxon>Thiotrichales</taxon>
        <taxon>Francisellaceae</taxon>
        <taxon>Allofrancisella</taxon>
    </lineage>
</organism>
<dbReference type="KEGG" id="aii:E4K63_00190"/>
<evidence type="ECO:0000313" key="1">
    <source>
        <dbReference type="EMBL" id="QIV95340.1"/>
    </source>
</evidence>
<dbReference type="Proteomes" id="UP000502004">
    <property type="component" value="Chromosome"/>
</dbReference>
<keyword evidence="2" id="KW-1185">Reference proteome</keyword>
<accession>A0AAE7CPZ5</accession>
<protein>
    <submittedName>
        <fullName evidence="1">Uncharacterized protein</fullName>
    </submittedName>
</protein>
<dbReference type="AlphaFoldDB" id="A0AAE7CPZ5"/>
<reference evidence="1 2" key="1">
    <citation type="submission" date="2019-03" db="EMBL/GenBank/DDBJ databases">
        <title>Complete Genome Sequence of Allofrancisella inopinata Strain SYSU YG23 Isolated from Water-Cooling Systems in China.</title>
        <authorList>
            <person name="Ohrman C."/>
            <person name="Uneklint I."/>
            <person name="Sjodin A."/>
        </authorList>
    </citation>
    <scope>NUCLEOTIDE SEQUENCE [LARGE SCALE GENOMIC DNA]</scope>
    <source>
        <strain evidence="1 2">SYSU YG23</strain>
    </source>
</reference>
<proteinExistence type="predicted"/>
<sequence length="433" mass="49883">MSNNTIHLIGEYHNKGLNAFEDPTKLLAICVKHDIKTVFIEFLVHHDCMTFYVDNKEEIQTNEKPVQINNYSMRPRGPMSINDRRLKNKLIKIIKNNQKQNHRMQQEILTSFNAEELENVDGFLMDAFFGSSIARGKYKSFTGHLCFKQMIECVKFLIDNGITIIGIEDLYSHQSNNDSNGAGDDRLEKGNIAAAKIINNHLKNESDTTLLAIYGILHLTDREEIPVQKYLKDAGHKVNLYYSFANKPQECVLLSEMKYWDDLLENLPDFSLSQQRQIHLQDTAKMASHSELIEDVVNASKLRQAMVVDQEDEDYWGKFQELQTIVSEATKNLTKRDRIASAVNMTQLCNIVAQRRSGSGGTNSMKAMAKLLNDYTYKKLKFAMGFAMHEKVRQRDIRCYARHGSTLYKYEQQNRGKAGNFHKELQTLFAFKE</sequence>
<dbReference type="RefSeq" id="WP_133942487.1">
    <property type="nucleotide sequence ID" value="NZ_CP038241.1"/>
</dbReference>
<name>A0AAE7CPZ5_9GAMM</name>
<dbReference type="EMBL" id="CP038241">
    <property type="protein sequence ID" value="QIV95340.1"/>
    <property type="molecule type" value="Genomic_DNA"/>
</dbReference>
<gene>
    <name evidence="1" type="ORF">E4K63_00190</name>
</gene>
<evidence type="ECO:0000313" key="2">
    <source>
        <dbReference type="Proteomes" id="UP000502004"/>
    </source>
</evidence>